<keyword evidence="2" id="KW-1185">Reference proteome</keyword>
<name>A0ACC1QML7_9HYPO</name>
<proteinExistence type="predicted"/>
<comment type="caution">
    <text evidence="1">The sequence shown here is derived from an EMBL/GenBank/DDBJ whole genome shotgun (WGS) entry which is preliminary data.</text>
</comment>
<gene>
    <name evidence="1" type="ORF">NLG97_g7169</name>
</gene>
<sequence length="177" mass="18940">MCAAHLRIKEACGLRTRGSDTTRIKADKMKLAIGQGVQSGTSALDEVDAAAAWAASRMRSALREDGGSCSVDSVEKPPCVATPSRRSLGLNTTLPVCITRFAFPAVELSHGFKKTGCTRSDVTRPSKKYATTFLSPSKTLSIVHDLACIKGSACLPLTKLKRTIVPIFKQLKPVTFS</sequence>
<reference evidence="1" key="1">
    <citation type="submission" date="2022-07" db="EMBL/GenBank/DDBJ databases">
        <title>Genome Sequence of Lecanicillium saksenae.</title>
        <authorList>
            <person name="Buettner E."/>
        </authorList>
    </citation>
    <scope>NUCLEOTIDE SEQUENCE</scope>
    <source>
        <strain evidence="1">VT-O1</strain>
    </source>
</reference>
<accession>A0ACC1QML7</accession>
<organism evidence="1 2">
    <name type="scientific">Lecanicillium saksenae</name>
    <dbReference type="NCBI Taxonomy" id="468837"/>
    <lineage>
        <taxon>Eukaryota</taxon>
        <taxon>Fungi</taxon>
        <taxon>Dikarya</taxon>
        <taxon>Ascomycota</taxon>
        <taxon>Pezizomycotina</taxon>
        <taxon>Sordariomycetes</taxon>
        <taxon>Hypocreomycetidae</taxon>
        <taxon>Hypocreales</taxon>
        <taxon>Cordycipitaceae</taxon>
        <taxon>Lecanicillium</taxon>
    </lineage>
</organism>
<evidence type="ECO:0000313" key="2">
    <source>
        <dbReference type="Proteomes" id="UP001148737"/>
    </source>
</evidence>
<protein>
    <submittedName>
        <fullName evidence="1">Uncharacterized protein</fullName>
    </submittedName>
</protein>
<dbReference type="EMBL" id="JANAKD010001059">
    <property type="protein sequence ID" value="KAJ3483990.1"/>
    <property type="molecule type" value="Genomic_DNA"/>
</dbReference>
<evidence type="ECO:0000313" key="1">
    <source>
        <dbReference type="EMBL" id="KAJ3483990.1"/>
    </source>
</evidence>
<dbReference type="Proteomes" id="UP001148737">
    <property type="component" value="Unassembled WGS sequence"/>
</dbReference>